<gene>
    <name evidence="1" type="ORF">LCGC14_2556150</name>
</gene>
<sequence>MNSRDKTSIHYDHALNLREKGMEVEDGWWIVYTSGLRYHIRHEHKEKKWLFLAIRGVRTSNSGDLWKVWRCELCQAQVPDALLGILGMLRMARCSEKEL</sequence>
<evidence type="ECO:0000313" key="1">
    <source>
        <dbReference type="EMBL" id="KKL10400.1"/>
    </source>
</evidence>
<organism evidence="1">
    <name type="scientific">marine sediment metagenome</name>
    <dbReference type="NCBI Taxonomy" id="412755"/>
    <lineage>
        <taxon>unclassified sequences</taxon>
        <taxon>metagenomes</taxon>
        <taxon>ecological metagenomes</taxon>
    </lineage>
</organism>
<dbReference type="EMBL" id="LAZR01042075">
    <property type="protein sequence ID" value="KKL10400.1"/>
    <property type="molecule type" value="Genomic_DNA"/>
</dbReference>
<comment type="caution">
    <text evidence="1">The sequence shown here is derived from an EMBL/GenBank/DDBJ whole genome shotgun (WGS) entry which is preliminary data.</text>
</comment>
<reference evidence="1" key="1">
    <citation type="journal article" date="2015" name="Nature">
        <title>Complex archaea that bridge the gap between prokaryotes and eukaryotes.</title>
        <authorList>
            <person name="Spang A."/>
            <person name="Saw J.H."/>
            <person name="Jorgensen S.L."/>
            <person name="Zaremba-Niedzwiedzka K."/>
            <person name="Martijn J."/>
            <person name="Lind A.E."/>
            <person name="van Eijk R."/>
            <person name="Schleper C."/>
            <person name="Guy L."/>
            <person name="Ettema T.J."/>
        </authorList>
    </citation>
    <scope>NUCLEOTIDE SEQUENCE</scope>
</reference>
<protein>
    <submittedName>
        <fullName evidence="1">Uncharacterized protein</fullName>
    </submittedName>
</protein>
<dbReference type="AlphaFoldDB" id="A0A0F9ALY8"/>
<proteinExistence type="predicted"/>
<accession>A0A0F9ALY8</accession>
<name>A0A0F9ALY8_9ZZZZ</name>